<feature type="chain" id="PRO_5046011082" description="Tubulin/FtsZ GTPase domain-containing protein" evidence="3">
    <location>
        <begin position="27"/>
        <end position="169"/>
    </location>
</feature>
<keyword evidence="3" id="KW-0732">Signal</keyword>
<dbReference type="Gene3D" id="3.40.50.1440">
    <property type="entry name" value="Tubulin/FtsZ, GTPase domain"/>
    <property type="match status" value="1"/>
</dbReference>
<dbReference type="Pfam" id="PF00091">
    <property type="entry name" value="Tubulin"/>
    <property type="match status" value="1"/>
</dbReference>
<dbReference type="EMBL" id="SPMX01000027">
    <property type="protein sequence ID" value="NMQ05819.1"/>
    <property type="molecule type" value="Genomic_DNA"/>
</dbReference>
<protein>
    <recommendedName>
        <fullName evidence="4">Tubulin/FtsZ GTPase domain-containing protein</fullName>
    </recommendedName>
</protein>
<evidence type="ECO:0000256" key="2">
    <source>
        <dbReference type="ARBA" id="ARBA00023134"/>
    </source>
</evidence>
<evidence type="ECO:0000313" key="5">
    <source>
        <dbReference type="EMBL" id="NMQ05819.1"/>
    </source>
</evidence>
<proteinExistence type="predicted"/>
<evidence type="ECO:0000256" key="1">
    <source>
        <dbReference type="ARBA" id="ARBA00022741"/>
    </source>
</evidence>
<dbReference type="PRINTS" id="PR00423">
    <property type="entry name" value="CELLDVISFTSZ"/>
</dbReference>
<keyword evidence="2" id="KW-0342">GTP-binding</keyword>
<dbReference type="InterPro" id="IPR006311">
    <property type="entry name" value="TAT_signal"/>
</dbReference>
<dbReference type="PROSITE" id="PS00227">
    <property type="entry name" value="TUBULIN"/>
    <property type="match status" value="1"/>
</dbReference>
<sequence>MSMVDRRRFLIGLGAGVASLRLSAFASPAPSCKIIGIGATGCNLAVALRESNILDRAGALLSSVCVDLGSLTLYFVEGTNDADPALTPIKTLMRAPFRAGGRVNAARAACLRHRATWTELLSGSDMVVLVAGLGGGTGSGLSPIMARLARAAGAVTVAAVVTPFSPYRE</sequence>
<feature type="domain" description="Tubulin/FtsZ GTPase" evidence="4">
    <location>
        <begin position="32"/>
        <end position="165"/>
    </location>
</feature>
<comment type="caution">
    <text evidence="5">The sequence shown here is derived from an EMBL/GenBank/DDBJ whole genome shotgun (WGS) entry which is preliminary data.</text>
</comment>
<dbReference type="InterPro" id="IPR036525">
    <property type="entry name" value="Tubulin/FtsZ_GTPase_sf"/>
</dbReference>
<accession>A0ABX1T9M0</accession>
<evidence type="ECO:0000259" key="4">
    <source>
        <dbReference type="Pfam" id="PF00091"/>
    </source>
</evidence>
<dbReference type="InterPro" id="IPR045061">
    <property type="entry name" value="FtsZ/CetZ"/>
</dbReference>
<gene>
    <name evidence="5" type="ORF">E4Q08_11340</name>
</gene>
<organism evidence="5 6">
    <name type="scientific">Candidatus Accumulibacter contiguus</name>
    <dbReference type="NCBI Taxonomy" id="2954381"/>
    <lineage>
        <taxon>Bacteria</taxon>
        <taxon>Pseudomonadati</taxon>
        <taxon>Pseudomonadota</taxon>
        <taxon>Betaproteobacteria</taxon>
        <taxon>Candidatus Accumulibacter</taxon>
    </lineage>
</organism>
<name>A0ABX1T9M0_9PROT</name>
<keyword evidence="6" id="KW-1185">Reference proteome</keyword>
<keyword evidence="1" id="KW-0547">Nucleotide-binding</keyword>
<dbReference type="SUPFAM" id="SSF52490">
    <property type="entry name" value="Tubulin nucleotide-binding domain-like"/>
    <property type="match status" value="1"/>
</dbReference>
<feature type="signal peptide" evidence="3">
    <location>
        <begin position="1"/>
        <end position="26"/>
    </location>
</feature>
<reference evidence="5" key="1">
    <citation type="submission" date="2019-03" db="EMBL/GenBank/DDBJ databases">
        <title>Metabolic reconstructions from genomes of highly enriched 'Candidatus Accumulibacter' and 'Candidatus Competibacter' bioreactor populations.</title>
        <authorList>
            <person name="Annavajhala M.K."/>
            <person name="Welles L."/>
            <person name="Abbas B."/>
            <person name="Sorokin D."/>
            <person name="Park H."/>
            <person name="Van Loosdrecht M."/>
            <person name="Chandran K."/>
        </authorList>
    </citation>
    <scope>NUCLEOTIDE SEQUENCE</scope>
    <source>
        <strain evidence="5">SBR_L</strain>
    </source>
</reference>
<dbReference type="Proteomes" id="UP000886469">
    <property type="component" value="Unassembled WGS sequence"/>
</dbReference>
<dbReference type="PANTHER" id="PTHR30314:SF3">
    <property type="entry name" value="MITOCHONDRIAL DIVISION PROTEIN FSZA"/>
    <property type="match status" value="1"/>
</dbReference>
<evidence type="ECO:0000313" key="6">
    <source>
        <dbReference type="Proteomes" id="UP000886469"/>
    </source>
</evidence>
<dbReference type="InterPro" id="IPR003008">
    <property type="entry name" value="Tubulin_FtsZ_GTPase"/>
</dbReference>
<evidence type="ECO:0000256" key="3">
    <source>
        <dbReference type="SAM" id="SignalP"/>
    </source>
</evidence>
<dbReference type="PANTHER" id="PTHR30314">
    <property type="entry name" value="CELL DIVISION PROTEIN FTSZ-RELATED"/>
    <property type="match status" value="1"/>
</dbReference>
<dbReference type="InterPro" id="IPR017975">
    <property type="entry name" value="Tubulin_CS"/>
</dbReference>
<dbReference type="PROSITE" id="PS51318">
    <property type="entry name" value="TAT"/>
    <property type="match status" value="1"/>
</dbReference>